<dbReference type="GO" id="GO:0016791">
    <property type="term" value="F:phosphatase activity"/>
    <property type="evidence" value="ECO:0007669"/>
    <property type="project" value="InterPro"/>
</dbReference>
<dbReference type="InParanoid" id="A0A3Q7IDF2"/>
<accession>A0A3Q7IDF2</accession>
<dbReference type="PANTHER" id="PTHR20889:SF12">
    <property type="entry name" value="LP01149P"/>
    <property type="match status" value="1"/>
</dbReference>
<dbReference type="STRING" id="4081.A0A3Q7IDF2"/>
<protein>
    <submittedName>
        <fullName evidence="1">Uncharacterized protein</fullName>
    </submittedName>
</protein>
<evidence type="ECO:0000313" key="1">
    <source>
        <dbReference type="EnsemblPlants" id="Solyc10g024337.1.1"/>
    </source>
</evidence>
<dbReference type="Proteomes" id="UP000004994">
    <property type="component" value="Chromosome 10"/>
</dbReference>
<dbReference type="InterPro" id="IPR016965">
    <property type="entry name" value="Pase_PHOSPHO-typ"/>
</dbReference>
<dbReference type="Pfam" id="PF06888">
    <property type="entry name" value="Put_Phosphatase"/>
    <property type="match status" value="1"/>
</dbReference>
<sequence length="86" mass="9579">MSDNWVVDELSATDLFNELLPTMPWNSLSHGLFVIARINDEGASYTSQEVLKRVPIHPRIVSAIKSAHALGLRVISDANVFFIETI</sequence>
<dbReference type="AlphaFoldDB" id="A0A3Q7IDF2"/>
<name>A0A3Q7IDF2_SOLLC</name>
<evidence type="ECO:0000313" key="2">
    <source>
        <dbReference type="Proteomes" id="UP000004994"/>
    </source>
</evidence>
<dbReference type="Gramene" id="Solyc10g024337.1.1">
    <property type="protein sequence ID" value="Solyc10g024337.1.1"/>
    <property type="gene ID" value="Solyc10g024337.1"/>
</dbReference>
<keyword evidence="2" id="KW-1185">Reference proteome</keyword>
<dbReference type="EnsemblPlants" id="Solyc10g024337.1.1">
    <property type="protein sequence ID" value="Solyc10g024337.1.1"/>
    <property type="gene ID" value="Solyc10g024337.1"/>
</dbReference>
<dbReference type="PANTHER" id="PTHR20889">
    <property type="entry name" value="PHOSPHATASE, ORPHAN 1, 2"/>
    <property type="match status" value="1"/>
</dbReference>
<reference evidence="1" key="1">
    <citation type="journal article" date="2012" name="Nature">
        <title>The tomato genome sequence provides insights into fleshy fruit evolution.</title>
        <authorList>
            <consortium name="Tomato Genome Consortium"/>
        </authorList>
    </citation>
    <scope>NUCLEOTIDE SEQUENCE [LARGE SCALE GENOMIC DNA]</scope>
    <source>
        <strain evidence="1">cv. Heinz 1706</strain>
    </source>
</reference>
<reference evidence="1" key="2">
    <citation type="submission" date="2019-01" db="UniProtKB">
        <authorList>
            <consortium name="EnsemblPlants"/>
        </authorList>
    </citation>
    <scope>IDENTIFICATION</scope>
    <source>
        <strain evidence="1">cv. Heinz 1706</strain>
    </source>
</reference>
<proteinExistence type="predicted"/>
<organism evidence="1">
    <name type="scientific">Solanum lycopersicum</name>
    <name type="common">Tomato</name>
    <name type="synonym">Lycopersicon esculentum</name>
    <dbReference type="NCBI Taxonomy" id="4081"/>
    <lineage>
        <taxon>Eukaryota</taxon>
        <taxon>Viridiplantae</taxon>
        <taxon>Streptophyta</taxon>
        <taxon>Embryophyta</taxon>
        <taxon>Tracheophyta</taxon>
        <taxon>Spermatophyta</taxon>
        <taxon>Magnoliopsida</taxon>
        <taxon>eudicotyledons</taxon>
        <taxon>Gunneridae</taxon>
        <taxon>Pentapetalae</taxon>
        <taxon>asterids</taxon>
        <taxon>lamiids</taxon>
        <taxon>Solanales</taxon>
        <taxon>Solanaceae</taxon>
        <taxon>Solanoideae</taxon>
        <taxon>Solaneae</taxon>
        <taxon>Solanum</taxon>
        <taxon>Solanum subgen. Lycopersicon</taxon>
    </lineage>
</organism>